<dbReference type="EMBL" id="BDIP01005267">
    <property type="protein sequence ID" value="GIQ89644.1"/>
    <property type="molecule type" value="Genomic_DNA"/>
</dbReference>
<comment type="caution">
    <text evidence="1">The sequence shown here is derived from an EMBL/GenBank/DDBJ whole genome shotgun (WGS) entry which is preliminary data.</text>
</comment>
<gene>
    <name evidence="1" type="ORF">KIPB_012166</name>
</gene>
<evidence type="ECO:0000313" key="1">
    <source>
        <dbReference type="EMBL" id="GIQ89644.1"/>
    </source>
</evidence>
<sequence length="121" mass="12755">MDKSLSECFAVLSGPGLRVLVQDLPFHVGSGDSALSGIHLSIADERVAAHHLSLVMVAETRQFAVVVLAPDGAIIDGIHHPGTSPRIPIVHGSTIEICGTRLVFGLPSTRRKQRVDCIASG</sequence>
<proteinExistence type="predicted"/>
<dbReference type="AlphaFoldDB" id="A0A9K3D935"/>
<dbReference type="SUPFAM" id="SSF49879">
    <property type="entry name" value="SMAD/FHA domain"/>
    <property type="match status" value="1"/>
</dbReference>
<name>A0A9K3D935_9EUKA</name>
<evidence type="ECO:0008006" key="3">
    <source>
        <dbReference type="Google" id="ProtNLM"/>
    </source>
</evidence>
<evidence type="ECO:0000313" key="2">
    <source>
        <dbReference type="Proteomes" id="UP000265618"/>
    </source>
</evidence>
<protein>
    <recommendedName>
        <fullName evidence="3">FHA domain-containing protein</fullName>
    </recommendedName>
</protein>
<accession>A0A9K3D935</accession>
<reference evidence="1 2" key="1">
    <citation type="journal article" date="2018" name="PLoS ONE">
        <title>The draft genome of Kipferlia bialata reveals reductive genome evolution in fornicate parasites.</title>
        <authorList>
            <person name="Tanifuji G."/>
            <person name="Takabayashi S."/>
            <person name="Kume K."/>
            <person name="Takagi M."/>
            <person name="Nakayama T."/>
            <person name="Kamikawa R."/>
            <person name="Inagaki Y."/>
            <person name="Hashimoto T."/>
        </authorList>
    </citation>
    <scope>NUCLEOTIDE SEQUENCE [LARGE SCALE GENOMIC DNA]</scope>
    <source>
        <strain evidence="1">NY0173</strain>
    </source>
</reference>
<dbReference type="Proteomes" id="UP000265618">
    <property type="component" value="Unassembled WGS sequence"/>
</dbReference>
<keyword evidence="2" id="KW-1185">Reference proteome</keyword>
<organism evidence="1 2">
    <name type="scientific">Kipferlia bialata</name>
    <dbReference type="NCBI Taxonomy" id="797122"/>
    <lineage>
        <taxon>Eukaryota</taxon>
        <taxon>Metamonada</taxon>
        <taxon>Carpediemonas-like organisms</taxon>
        <taxon>Kipferlia</taxon>
    </lineage>
</organism>
<dbReference type="InterPro" id="IPR008984">
    <property type="entry name" value="SMAD_FHA_dom_sf"/>
</dbReference>